<dbReference type="InterPro" id="IPR027417">
    <property type="entry name" value="P-loop_NTPase"/>
</dbReference>
<accession>A0ABQ2BBG0</accession>
<comment type="caution">
    <text evidence="1">The sequence shown here is derived from an EMBL/GenBank/DDBJ whole genome shotgun (WGS) entry which is preliminary data.</text>
</comment>
<proteinExistence type="predicted"/>
<keyword evidence="2" id="KW-1185">Reference proteome</keyword>
<evidence type="ECO:0008006" key="3">
    <source>
        <dbReference type="Google" id="ProtNLM"/>
    </source>
</evidence>
<protein>
    <recommendedName>
        <fullName evidence="3">Methyltransferase domain-containing protein</fullName>
    </recommendedName>
</protein>
<dbReference type="SUPFAM" id="SSF53335">
    <property type="entry name" value="S-adenosyl-L-methionine-dependent methyltransferases"/>
    <property type="match status" value="1"/>
</dbReference>
<dbReference type="InterPro" id="IPR029063">
    <property type="entry name" value="SAM-dependent_MTases_sf"/>
</dbReference>
<gene>
    <name evidence="1" type="ORF">GCM10007368_37290</name>
</gene>
<sequence length="457" mass="50441">MRLVIGPTSAGKSTFVERMRDSASGGDLRLHFAYEIKDRSAIPTGVDDVVHFNLLHSAQDRPADAGRATVSPMVARLIDAADEVVVLAAPRPVLLRRASQRSGDEPVEAGRAGRPYNADRWARALEGRRLAQVYEHLALHLDHSTTPVRYLCSNGDVHDDFATLSRWDYPRLAGADSEQLCREGHPTQVLEVRQGSYQADYREGAAGSARSTTLELALQMPLAGKRVLDIGCAEGAAALSAHRMGAKVTAIEPWGRRFEEACTIAKTLDASIDLRNVALEDLRSRSGAFDVVLALNVIHHSRDPLAFLDRAADLTSSHLVLEYPGLADRKFRSTLDGAGELPEDQPLIGLSTRRKDQTFVFSPASLERYLLDTVRAFGHHQLIPSPIPNRWLSVFSKKRKGAPQGAMNEISRLRRAVAARDATIAQLEDDLHDLRTSRSWRLTEPLRQARARLTRPS</sequence>
<evidence type="ECO:0000313" key="1">
    <source>
        <dbReference type="EMBL" id="GGI11658.1"/>
    </source>
</evidence>
<reference evidence="2" key="1">
    <citation type="journal article" date="2019" name="Int. J. Syst. Evol. Microbiol.">
        <title>The Global Catalogue of Microorganisms (GCM) 10K type strain sequencing project: providing services to taxonomists for standard genome sequencing and annotation.</title>
        <authorList>
            <consortium name="The Broad Institute Genomics Platform"/>
            <consortium name="The Broad Institute Genome Sequencing Center for Infectious Disease"/>
            <person name="Wu L."/>
            <person name="Ma J."/>
        </authorList>
    </citation>
    <scope>NUCLEOTIDE SEQUENCE [LARGE SCALE GENOMIC DNA]</scope>
    <source>
        <strain evidence="2">CCM 8653</strain>
    </source>
</reference>
<dbReference type="Proteomes" id="UP000632535">
    <property type="component" value="Unassembled WGS sequence"/>
</dbReference>
<dbReference type="EMBL" id="BMDG01000016">
    <property type="protein sequence ID" value="GGI11658.1"/>
    <property type="molecule type" value="Genomic_DNA"/>
</dbReference>
<dbReference type="CDD" id="cd02440">
    <property type="entry name" value="AdoMet_MTases"/>
    <property type="match status" value="1"/>
</dbReference>
<dbReference type="RefSeq" id="WP_188525249.1">
    <property type="nucleotide sequence ID" value="NZ_BMDG01000016.1"/>
</dbReference>
<dbReference type="Pfam" id="PF13489">
    <property type="entry name" value="Methyltransf_23"/>
    <property type="match status" value="1"/>
</dbReference>
<name>A0ABQ2BBG0_9MICO</name>
<organism evidence="1 2">
    <name type="scientific">Isoptericola cucumis</name>
    <dbReference type="NCBI Taxonomy" id="1776856"/>
    <lineage>
        <taxon>Bacteria</taxon>
        <taxon>Bacillati</taxon>
        <taxon>Actinomycetota</taxon>
        <taxon>Actinomycetes</taxon>
        <taxon>Micrococcales</taxon>
        <taxon>Promicromonosporaceae</taxon>
        <taxon>Isoptericola</taxon>
    </lineage>
</organism>
<evidence type="ECO:0000313" key="2">
    <source>
        <dbReference type="Proteomes" id="UP000632535"/>
    </source>
</evidence>
<dbReference type="Gene3D" id="3.40.50.150">
    <property type="entry name" value="Vaccinia Virus protein VP39"/>
    <property type="match status" value="1"/>
</dbReference>
<dbReference type="SUPFAM" id="SSF52540">
    <property type="entry name" value="P-loop containing nucleoside triphosphate hydrolases"/>
    <property type="match status" value="1"/>
</dbReference>